<accession>A0A7S3QNY0</accession>
<dbReference type="AlphaFoldDB" id="A0A7S3QNY0"/>
<dbReference type="EMBL" id="HBIP01006984">
    <property type="protein sequence ID" value="CAE0488589.1"/>
    <property type="molecule type" value="Transcribed_RNA"/>
</dbReference>
<reference evidence="1" key="1">
    <citation type="submission" date="2021-01" db="EMBL/GenBank/DDBJ databases">
        <authorList>
            <person name="Corre E."/>
            <person name="Pelletier E."/>
            <person name="Niang G."/>
            <person name="Scheremetjew M."/>
            <person name="Finn R."/>
            <person name="Kale V."/>
            <person name="Holt S."/>
            <person name="Cochrane G."/>
            <person name="Meng A."/>
            <person name="Brown T."/>
            <person name="Cohen L."/>
        </authorList>
    </citation>
    <scope>NUCLEOTIDE SEQUENCE</scope>
    <source>
        <strain evidence="1">CCMP1320</strain>
    </source>
</reference>
<evidence type="ECO:0000313" key="1">
    <source>
        <dbReference type="EMBL" id="CAE0488589.1"/>
    </source>
</evidence>
<sequence length="314" mass="32813">MFLGDAAIHADVVDAAAAVLAGQAGPNAEAALRVADCSSRVLQSAHAYVKQQREAQTLAFESRPGEHTSCAASAFLGGKQGRFCRLSLSVAYCSPPSAAPVAHQSVCEPCMVDITPSHTLDLGKMLAGHVPGPSLQPDDTSAWMLPLLQHAAASTAALGAGCTLFQEGGVTCQATQVCYLPEKQLLESSGASGKVVVGANFLADTEPDMAYAIAGAGVAPEDVELPDLGSLWSGSPIDIRVPSGYSLSTYPDGGYMIAADHFGAALQPVPPGSPHPWACEWGVMGFGGNWSRVRAFFRADGWIDKWQTIQFFIH</sequence>
<gene>
    <name evidence="1" type="ORF">DTER00134_LOCUS3653</name>
</gene>
<organism evidence="1">
    <name type="scientific">Dunaliella tertiolecta</name>
    <name type="common">Green alga</name>
    <dbReference type="NCBI Taxonomy" id="3047"/>
    <lineage>
        <taxon>Eukaryota</taxon>
        <taxon>Viridiplantae</taxon>
        <taxon>Chlorophyta</taxon>
        <taxon>core chlorophytes</taxon>
        <taxon>Chlorophyceae</taxon>
        <taxon>CS clade</taxon>
        <taxon>Chlamydomonadales</taxon>
        <taxon>Dunaliellaceae</taxon>
        <taxon>Dunaliella</taxon>
    </lineage>
</organism>
<name>A0A7S3QNY0_DUNTE</name>
<protein>
    <submittedName>
        <fullName evidence="1">Uncharacterized protein</fullName>
    </submittedName>
</protein>
<proteinExistence type="predicted"/>